<accession>A0A7W4TQU5</accession>
<dbReference type="Pfam" id="PF17754">
    <property type="entry name" value="TetR_C_14"/>
    <property type="match status" value="1"/>
</dbReference>
<evidence type="ECO:0000259" key="5">
    <source>
        <dbReference type="PROSITE" id="PS50977"/>
    </source>
</evidence>
<name>A0A7W4TQU5_KINRA</name>
<dbReference type="AlphaFoldDB" id="A0A7W4TQU5"/>
<evidence type="ECO:0000256" key="4">
    <source>
        <dbReference type="PROSITE-ProRule" id="PRU00335"/>
    </source>
</evidence>
<evidence type="ECO:0000313" key="6">
    <source>
        <dbReference type="EMBL" id="MBB2903404.1"/>
    </source>
</evidence>
<dbReference type="Proteomes" id="UP000533269">
    <property type="component" value="Unassembled WGS sequence"/>
</dbReference>
<dbReference type="PANTHER" id="PTHR30055:SF238">
    <property type="entry name" value="MYCOFACTOCIN BIOSYNTHESIS TRANSCRIPTIONAL REGULATOR MFTR-RELATED"/>
    <property type="match status" value="1"/>
</dbReference>
<dbReference type="Gene3D" id="1.10.357.10">
    <property type="entry name" value="Tetracycline Repressor, domain 2"/>
    <property type="match status" value="1"/>
</dbReference>
<protein>
    <submittedName>
        <fullName evidence="6">AcrR family transcriptional regulator</fullName>
    </submittedName>
</protein>
<evidence type="ECO:0000256" key="3">
    <source>
        <dbReference type="ARBA" id="ARBA00023163"/>
    </source>
</evidence>
<dbReference type="InterPro" id="IPR050109">
    <property type="entry name" value="HTH-type_TetR-like_transc_reg"/>
</dbReference>
<dbReference type="SUPFAM" id="SSF46689">
    <property type="entry name" value="Homeodomain-like"/>
    <property type="match status" value="1"/>
</dbReference>
<sequence length="227" mass="24420">MAGVGVREVARRAVQAEIAAVAERLFREEGYDAVTVDRIAEQVGMSQRTFFRHVGTKEDLVMADFIAQGEQVLALLAARPAHENAWVSLRAAFEVYITLHHDPAARDRARLMRSIVASSPTLRAAYLDRMDTVQRQLADVLAARTKTSTTTQGESCAEDGTGVMPGTAATGLSRPALRGVVGAAFAALYAATEGCDQDCDQDGKVLSDFPAVLDEVMASLQPRVLID</sequence>
<feature type="DNA-binding region" description="H-T-H motif" evidence="4">
    <location>
        <begin position="35"/>
        <end position="54"/>
    </location>
</feature>
<keyword evidence="3" id="KW-0804">Transcription</keyword>
<reference evidence="6 7" key="2">
    <citation type="submission" date="2020-08" db="EMBL/GenBank/DDBJ databases">
        <authorList>
            <person name="Partida-Martinez L."/>
            <person name="Huntemann M."/>
            <person name="Clum A."/>
            <person name="Wang J."/>
            <person name="Palaniappan K."/>
            <person name="Ritter S."/>
            <person name="Chen I.-M."/>
            <person name="Stamatis D."/>
            <person name="Reddy T."/>
            <person name="O'Malley R."/>
            <person name="Daum C."/>
            <person name="Shapiro N."/>
            <person name="Ivanova N."/>
            <person name="Kyrpides N."/>
            <person name="Woyke T."/>
        </authorList>
    </citation>
    <scope>NUCLEOTIDE SEQUENCE [LARGE SCALE GENOMIC DNA]</scope>
    <source>
        <strain evidence="6 7">AS2.23</strain>
    </source>
</reference>
<dbReference type="RefSeq" id="WP_183393009.1">
    <property type="nucleotide sequence ID" value="NZ_JACHVY010000007.1"/>
</dbReference>
<feature type="domain" description="HTH tetR-type" evidence="5">
    <location>
        <begin position="12"/>
        <end position="72"/>
    </location>
</feature>
<dbReference type="InterPro" id="IPR001647">
    <property type="entry name" value="HTH_TetR"/>
</dbReference>
<dbReference type="EMBL" id="JACHVY010000007">
    <property type="protein sequence ID" value="MBB2903404.1"/>
    <property type="molecule type" value="Genomic_DNA"/>
</dbReference>
<keyword evidence="2 4" id="KW-0238">DNA-binding</keyword>
<dbReference type="Gene3D" id="1.10.10.60">
    <property type="entry name" value="Homeodomain-like"/>
    <property type="match status" value="1"/>
</dbReference>
<evidence type="ECO:0000313" key="7">
    <source>
        <dbReference type="Proteomes" id="UP000533269"/>
    </source>
</evidence>
<dbReference type="PANTHER" id="PTHR30055">
    <property type="entry name" value="HTH-TYPE TRANSCRIPTIONAL REGULATOR RUTR"/>
    <property type="match status" value="1"/>
</dbReference>
<dbReference type="PRINTS" id="PR00455">
    <property type="entry name" value="HTHTETR"/>
</dbReference>
<dbReference type="Pfam" id="PF00440">
    <property type="entry name" value="TetR_N"/>
    <property type="match status" value="1"/>
</dbReference>
<dbReference type="GO" id="GO:0003700">
    <property type="term" value="F:DNA-binding transcription factor activity"/>
    <property type="evidence" value="ECO:0007669"/>
    <property type="project" value="TreeGrafter"/>
</dbReference>
<proteinExistence type="predicted"/>
<evidence type="ECO:0000256" key="2">
    <source>
        <dbReference type="ARBA" id="ARBA00023125"/>
    </source>
</evidence>
<reference evidence="6 7" key="1">
    <citation type="submission" date="2020-08" db="EMBL/GenBank/DDBJ databases">
        <title>The Agave Microbiome: Exploring the role of microbial communities in plant adaptations to desert environments.</title>
        <authorList>
            <person name="Partida-Martinez L.P."/>
        </authorList>
    </citation>
    <scope>NUCLEOTIDE SEQUENCE [LARGE SCALE GENOMIC DNA]</scope>
    <source>
        <strain evidence="6 7">AS2.23</strain>
    </source>
</reference>
<organism evidence="6 7">
    <name type="scientific">Kineococcus radiotolerans</name>
    <dbReference type="NCBI Taxonomy" id="131568"/>
    <lineage>
        <taxon>Bacteria</taxon>
        <taxon>Bacillati</taxon>
        <taxon>Actinomycetota</taxon>
        <taxon>Actinomycetes</taxon>
        <taxon>Kineosporiales</taxon>
        <taxon>Kineosporiaceae</taxon>
        <taxon>Kineococcus</taxon>
    </lineage>
</organism>
<dbReference type="PROSITE" id="PS50977">
    <property type="entry name" value="HTH_TETR_2"/>
    <property type="match status" value="1"/>
</dbReference>
<keyword evidence="1" id="KW-0805">Transcription regulation</keyword>
<comment type="caution">
    <text evidence="6">The sequence shown here is derived from an EMBL/GenBank/DDBJ whole genome shotgun (WGS) entry which is preliminary data.</text>
</comment>
<dbReference type="InterPro" id="IPR009057">
    <property type="entry name" value="Homeodomain-like_sf"/>
</dbReference>
<dbReference type="InterPro" id="IPR041347">
    <property type="entry name" value="MftR_C"/>
</dbReference>
<gene>
    <name evidence="6" type="ORF">FHR75_004246</name>
</gene>
<evidence type="ECO:0000256" key="1">
    <source>
        <dbReference type="ARBA" id="ARBA00023015"/>
    </source>
</evidence>
<dbReference type="GO" id="GO:0000976">
    <property type="term" value="F:transcription cis-regulatory region binding"/>
    <property type="evidence" value="ECO:0007669"/>
    <property type="project" value="TreeGrafter"/>
</dbReference>